<name>A0ABS4GQL7_9BACL</name>
<dbReference type="InterPro" id="IPR027954">
    <property type="entry name" value="Transcobalamin-like_C"/>
</dbReference>
<gene>
    <name evidence="3" type="ORF">J2Z37_002549</name>
</gene>
<reference evidence="3 4" key="1">
    <citation type="submission" date="2021-03" db="EMBL/GenBank/DDBJ databases">
        <title>Genomic Encyclopedia of Type Strains, Phase IV (KMG-IV): sequencing the most valuable type-strain genomes for metagenomic binning, comparative biology and taxonomic classification.</title>
        <authorList>
            <person name="Goeker M."/>
        </authorList>
    </citation>
    <scope>NUCLEOTIDE SEQUENCE [LARGE SCALE GENOMIC DNA]</scope>
    <source>
        <strain evidence="3 4">DSM 24738</strain>
    </source>
</reference>
<dbReference type="EMBL" id="JAGGKT010000007">
    <property type="protein sequence ID" value="MBP1932541.1"/>
    <property type="molecule type" value="Genomic_DNA"/>
</dbReference>
<evidence type="ECO:0000259" key="2">
    <source>
        <dbReference type="Pfam" id="PF14478"/>
    </source>
</evidence>
<feature type="compositionally biased region" description="Low complexity" evidence="1">
    <location>
        <begin position="21"/>
        <end position="32"/>
    </location>
</feature>
<keyword evidence="4" id="KW-1185">Reference proteome</keyword>
<dbReference type="RefSeq" id="WP_209810592.1">
    <property type="nucleotide sequence ID" value="NZ_JAGGKT010000007.1"/>
</dbReference>
<feature type="compositionally biased region" description="Pro residues" evidence="1">
    <location>
        <begin position="114"/>
        <end position="128"/>
    </location>
</feature>
<evidence type="ECO:0000313" key="3">
    <source>
        <dbReference type="EMBL" id="MBP1932541.1"/>
    </source>
</evidence>
<dbReference type="PROSITE" id="PS51257">
    <property type="entry name" value="PROKAR_LIPOPROTEIN"/>
    <property type="match status" value="1"/>
</dbReference>
<dbReference type="Gene3D" id="2.170.130.30">
    <property type="match status" value="1"/>
</dbReference>
<dbReference type="PRINTS" id="PR01217">
    <property type="entry name" value="PRICHEXTENSN"/>
</dbReference>
<dbReference type="Proteomes" id="UP001519343">
    <property type="component" value="Unassembled WGS sequence"/>
</dbReference>
<evidence type="ECO:0000313" key="4">
    <source>
        <dbReference type="Proteomes" id="UP001519343"/>
    </source>
</evidence>
<dbReference type="Pfam" id="PF14478">
    <property type="entry name" value="DUF4430"/>
    <property type="match status" value="1"/>
</dbReference>
<comment type="caution">
    <text evidence="3">The sequence shown here is derived from an EMBL/GenBank/DDBJ whole genome shotgun (WGS) entry which is preliminary data.</text>
</comment>
<feature type="compositionally biased region" description="Polar residues" evidence="1">
    <location>
        <begin position="85"/>
        <end position="100"/>
    </location>
</feature>
<feature type="domain" description="Transcobalamin-like C-terminal" evidence="2">
    <location>
        <begin position="159"/>
        <end position="234"/>
    </location>
</feature>
<protein>
    <submittedName>
        <fullName evidence="3">Cytoskeletal protein RodZ</fullName>
    </submittedName>
</protein>
<feature type="region of interest" description="Disordered" evidence="1">
    <location>
        <begin position="19"/>
        <end position="133"/>
    </location>
</feature>
<accession>A0ABS4GQL7</accession>
<feature type="compositionally biased region" description="Basic and acidic residues" evidence="1">
    <location>
        <begin position="66"/>
        <end position="79"/>
    </location>
</feature>
<organism evidence="3 4">
    <name type="scientific">Ammoniphilus resinae</name>
    <dbReference type="NCBI Taxonomy" id="861532"/>
    <lineage>
        <taxon>Bacteria</taxon>
        <taxon>Bacillati</taxon>
        <taxon>Bacillota</taxon>
        <taxon>Bacilli</taxon>
        <taxon>Bacillales</taxon>
        <taxon>Paenibacillaceae</taxon>
        <taxon>Aneurinibacillus group</taxon>
        <taxon>Ammoniphilus</taxon>
    </lineage>
</organism>
<sequence length="247" mass="26628">MGRFYIILSTLILLVGCGTESTQPTSPTTSPPKIASEPAKVEATVPPTKPSSEASPTEPAIPSDQEATKPSEQTGKESEPAANRVQPTKQPEQPSVQPTVQPKKEQPEATKPAPSQPAPAPTPQPTTQPEPQVQTVTVSVVADQQQVILGETQVELKDGENVLDVLKRITREKKIQMEFSGSGSFAYVEGINNIYEFDRGPKSGWMYRVNGTFGGKSAGATKIKTGDRIEWLYTLDLGKDLERGSSQ</sequence>
<proteinExistence type="predicted"/>
<evidence type="ECO:0000256" key="1">
    <source>
        <dbReference type="SAM" id="MobiDB-lite"/>
    </source>
</evidence>